<keyword evidence="3" id="KW-1185">Reference proteome</keyword>
<keyword evidence="1" id="KW-0812">Transmembrane</keyword>
<gene>
    <name evidence="2" type="ORF">C4B60_03420</name>
</gene>
<dbReference type="RefSeq" id="WP_104056588.1">
    <property type="nucleotide sequence ID" value="NZ_PREZ01000001.1"/>
</dbReference>
<evidence type="ECO:0000313" key="2">
    <source>
        <dbReference type="EMBL" id="PPA72438.1"/>
    </source>
</evidence>
<name>A0A2S5GHJ8_9BACL</name>
<feature type="transmembrane region" description="Helical" evidence="1">
    <location>
        <begin position="59"/>
        <end position="91"/>
    </location>
</feature>
<proteinExistence type="predicted"/>
<sequence>MLRRKGIITKTTFLFLLLPFLVLEPFISKVIIYSIPLFILLAFIAEMKNSSTAGGKMNAYILITSLYLLGILSEGTVMTSILVLGLVFSFYSCSIDTI</sequence>
<comment type="caution">
    <text evidence="2">The sequence shown here is derived from an EMBL/GenBank/DDBJ whole genome shotgun (WGS) entry which is preliminary data.</text>
</comment>
<dbReference type="EMBL" id="PREZ01000001">
    <property type="protein sequence ID" value="PPA72438.1"/>
    <property type="molecule type" value="Genomic_DNA"/>
</dbReference>
<feature type="transmembrane region" description="Helical" evidence="1">
    <location>
        <begin position="7"/>
        <end position="24"/>
    </location>
</feature>
<protein>
    <submittedName>
        <fullName evidence="2">Uncharacterized protein</fullName>
    </submittedName>
</protein>
<evidence type="ECO:0000256" key="1">
    <source>
        <dbReference type="SAM" id="Phobius"/>
    </source>
</evidence>
<organism evidence="2 3">
    <name type="scientific">Jeotgalibacillus proteolyticus</name>
    <dbReference type="NCBI Taxonomy" id="2082395"/>
    <lineage>
        <taxon>Bacteria</taxon>
        <taxon>Bacillati</taxon>
        <taxon>Bacillota</taxon>
        <taxon>Bacilli</taxon>
        <taxon>Bacillales</taxon>
        <taxon>Caryophanaceae</taxon>
        <taxon>Jeotgalibacillus</taxon>
    </lineage>
</organism>
<reference evidence="2 3" key="1">
    <citation type="submission" date="2018-02" db="EMBL/GenBank/DDBJ databases">
        <title>Jeotgalibacillus proteolyticum sp. nov. a protease producing bacterium isolated from ocean sediments of Laizhou Bay.</title>
        <authorList>
            <person name="Li Y."/>
        </authorList>
    </citation>
    <scope>NUCLEOTIDE SEQUENCE [LARGE SCALE GENOMIC DNA]</scope>
    <source>
        <strain evidence="2 3">22-7</strain>
    </source>
</reference>
<dbReference type="AlphaFoldDB" id="A0A2S5GHJ8"/>
<evidence type="ECO:0000313" key="3">
    <source>
        <dbReference type="Proteomes" id="UP000239047"/>
    </source>
</evidence>
<keyword evidence="1" id="KW-1133">Transmembrane helix</keyword>
<dbReference type="Proteomes" id="UP000239047">
    <property type="component" value="Unassembled WGS sequence"/>
</dbReference>
<keyword evidence="1" id="KW-0472">Membrane</keyword>
<accession>A0A2S5GHJ8</accession>